<comment type="domain">
    <text evidence="7">The DHHC domain is required for palmitoyltransferase activity.</text>
</comment>
<feature type="transmembrane region" description="Helical" evidence="7">
    <location>
        <begin position="147"/>
        <end position="167"/>
    </location>
</feature>
<keyword evidence="2 7" id="KW-0808">Transferase</keyword>
<dbReference type="InterPro" id="IPR039859">
    <property type="entry name" value="PFA4/ZDH16/20/ERF2-like"/>
</dbReference>
<reference evidence="9 10" key="1">
    <citation type="submission" date="2019-07" db="EMBL/GenBank/DDBJ databases">
        <title>Annotation for the trematode Paragonimus westermani.</title>
        <authorList>
            <person name="Choi Y.-J."/>
        </authorList>
    </citation>
    <scope>NUCLEOTIDE SEQUENCE [LARGE SCALE GENOMIC DNA]</scope>
    <source>
        <strain evidence="9">180907_Pwestermani</strain>
    </source>
</reference>
<evidence type="ECO:0000259" key="8">
    <source>
        <dbReference type="Pfam" id="PF01529"/>
    </source>
</evidence>
<evidence type="ECO:0000256" key="1">
    <source>
        <dbReference type="ARBA" id="ARBA00004141"/>
    </source>
</evidence>
<evidence type="ECO:0000256" key="5">
    <source>
        <dbReference type="ARBA" id="ARBA00023136"/>
    </source>
</evidence>
<evidence type="ECO:0000256" key="4">
    <source>
        <dbReference type="ARBA" id="ARBA00022989"/>
    </source>
</evidence>
<dbReference type="EC" id="2.3.1.225" evidence="7"/>
<dbReference type="GO" id="GO:0016020">
    <property type="term" value="C:membrane"/>
    <property type="evidence" value="ECO:0007669"/>
    <property type="project" value="UniProtKB-SubCell"/>
</dbReference>
<dbReference type="PROSITE" id="PS50216">
    <property type="entry name" value="DHHC"/>
    <property type="match status" value="1"/>
</dbReference>
<feature type="transmembrane region" description="Helical" evidence="7">
    <location>
        <begin position="188"/>
        <end position="215"/>
    </location>
</feature>
<comment type="catalytic activity">
    <reaction evidence="7">
        <text>L-cysteinyl-[protein] + hexadecanoyl-CoA = S-hexadecanoyl-L-cysteinyl-[protein] + CoA</text>
        <dbReference type="Rhea" id="RHEA:36683"/>
        <dbReference type="Rhea" id="RHEA-COMP:10131"/>
        <dbReference type="Rhea" id="RHEA-COMP:11032"/>
        <dbReference type="ChEBI" id="CHEBI:29950"/>
        <dbReference type="ChEBI" id="CHEBI:57287"/>
        <dbReference type="ChEBI" id="CHEBI:57379"/>
        <dbReference type="ChEBI" id="CHEBI:74151"/>
        <dbReference type="EC" id="2.3.1.225"/>
    </reaction>
</comment>
<feature type="domain" description="Palmitoyltransferase DHHC" evidence="8">
    <location>
        <begin position="96"/>
        <end position="230"/>
    </location>
</feature>
<sequence length="431" mass="48906">MGPSNDSVCSCLREKLRRIFHWGPIIALFNIFFIASVSLSTSLRISPPSQSIMGFIQFLVIATLLYMILYSYFCAMFVGPGYVPLSWEPSDAQARKHLQFCRICNGYKPPRAHHCRTCGRCIMKMDHHCPWINACCGHLNHGYFLHFIHWAPIGCTLCAIMLASAVYHDWKSLPYVLLRRSSSQFMSALTNLLLNIFAFGLAVGVSLAVGTLAVYQLFALKKNQTAIESWIVAKANHWRSETGEKPFVYPYDLGSWNNLSQVLTWSGCAIGDGIHWPLRDGCGEYDLTVRFGCLLITYLSCFTDCMYCSYSYAFYTPFHVLGFATELICLLERMILNNSSEDNHWVYLHDFQCIHLSNILSIACSGRQLNENRTAVLVSWLKLSRSCSHIATNTETSTCRSLKSVVYLQPGGCQIWLFVPLSRTAFLVKFW</sequence>
<dbReference type="GO" id="GO:0019706">
    <property type="term" value="F:protein-cysteine S-palmitoyltransferase activity"/>
    <property type="evidence" value="ECO:0007669"/>
    <property type="project" value="UniProtKB-EC"/>
</dbReference>
<feature type="transmembrane region" description="Helical" evidence="7">
    <location>
        <begin position="55"/>
        <end position="78"/>
    </location>
</feature>
<keyword evidence="6 7" id="KW-0012">Acyltransferase</keyword>
<dbReference type="OrthoDB" id="331948at2759"/>
<organism evidence="9 10">
    <name type="scientific">Paragonimus westermani</name>
    <dbReference type="NCBI Taxonomy" id="34504"/>
    <lineage>
        <taxon>Eukaryota</taxon>
        <taxon>Metazoa</taxon>
        <taxon>Spiralia</taxon>
        <taxon>Lophotrochozoa</taxon>
        <taxon>Platyhelminthes</taxon>
        <taxon>Trematoda</taxon>
        <taxon>Digenea</taxon>
        <taxon>Plagiorchiida</taxon>
        <taxon>Troglotremata</taxon>
        <taxon>Troglotrematidae</taxon>
        <taxon>Paragonimus</taxon>
    </lineage>
</organism>
<dbReference type="EMBL" id="JTDF01001746">
    <property type="protein sequence ID" value="KAF8569599.1"/>
    <property type="molecule type" value="Genomic_DNA"/>
</dbReference>
<dbReference type="AlphaFoldDB" id="A0A8T0DNT8"/>
<evidence type="ECO:0000256" key="7">
    <source>
        <dbReference type="RuleBase" id="RU079119"/>
    </source>
</evidence>
<evidence type="ECO:0000256" key="2">
    <source>
        <dbReference type="ARBA" id="ARBA00022679"/>
    </source>
</evidence>
<evidence type="ECO:0000313" key="9">
    <source>
        <dbReference type="EMBL" id="KAF8569599.1"/>
    </source>
</evidence>
<comment type="caution">
    <text evidence="9">The sequence shown here is derived from an EMBL/GenBank/DDBJ whole genome shotgun (WGS) entry which is preliminary data.</text>
</comment>
<name>A0A8T0DNT8_9TREM</name>
<evidence type="ECO:0000256" key="6">
    <source>
        <dbReference type="ARBA" id="ARBA00023315"/>
    </source>
</evidence>
<keyword evidence="10" id="KW-1185">Reference proteome</keyword>
<protein>
    <recommendedName>
        <fullName evidence="7">Palmitoyltransferase</fullName>
        <ecNumber evidence="7">2.3.1.225</ecNumber>
    </recommendedName>
</protein>
<comment type="similarity">
    <text evidence="7">Belongs to the DHHC palmitoyltransferase family.</text>
</comment>
<keyword evidence="3 7" id="KW-0812">Transmembrane</keyword>
<dbReference type="InterPro" id="IPR001594">
    <property type="entry name" value="Palmitoyltrfase_DHHC"/>
</dbReference>
<dbReference type="Pfam" id="PF01529">
    <property type="entry name" value="DHHC"/>
    <property type="match status" value="1"/>
</dbReference>
<evidence type="ECO:0000256" key="3">
    <source>
        <dbReference type="ARBA" id="ARBA00022692"/>
    </source>
</evidence>
<accession>A0A8T0DNT8</accession>
<feature type="transmembrane region" description="Helical" evidence="7">
    <location>
        <begin position="20"/>
        <end position="43"/>
    </location>
</feature>
<comment type="subcellular location">
    <subcellularLocation>
        <location evidence="1">Membrane</location>
        <topology evidence="1">Multi-pass membrane protein</topology>
    </subcellularLocation>
</comment>
<dbReference type="PANTHER" id="PTHR12246">
    <property type="entry name" value="PALMITOYLTRANSFERASE ZDHHC16"/>
    <property type="match status" value="1"/>
</dbReference>
<proteinExistence type="inferred from homology"/>
<evidence type="ECO:0000313" key="10">
    <source>
        <dbReference type="Proteomes" id="UP000699462"/>
    </source>
</evidence>
<dbReference type="Proteomes" id="UP000699462">
    <property type="component" value="Unassembled WGS sequence"/>
</dbReference>
<keyword evidence="5 7" id="KW-0472">Membrane</keyword>
<keyword evidence="4 7" id="KW-1133">Transmembrane helix</keyword>
<gene>
    <name evidence="9" type="ORF">P879_07959</name>
</gene>